<evidence type="ECO:0000313" key="2">
    <source>
        <dbReference type="EMBL" id="TFJ90678.1"/>
    </source>
</evidence>
<reference evidence="2 3" key="1">
    <citation type="submission" date="2019-03" db="EMBL/GenBank/DDBJ databases">
        <title>Genome sequence of Lentibacillus salicampi ATCC BAA-719.</title>
        <authorList>
            <person name="Maclea K.S."/>
            <person name="Simoes Junior M."/>
        </authorList>
    </citation>
    <scope>NUCLEOTIDE SEQUENCE [LARGE SCALE GENOMIC DNA]</scope>
    <source>
        <strain evidence="2 3">ATCC BAA-719</strain>
    </source>
</reference>
<evidence type="ECO:0000256" key="1">
    <source>
        <dbReference type="SAM" id="Phobius"/>
    </source>
</evidence>
<keyword evidence="3" id="KW-1185">Reference proteome</keyword>
<dbReference type="EMBL" id="SRHY01000072">
    <property type="protein sequence ID" value="TFJ90678.1"/>
    <property type="molecule type" value="Genomic_DNA"/>
</dbReference>
<keyword evidence="1" id="KW-0812">Transmembrane</keyword>
<feature type="transmembrane region" description="Helical" evidence="1">
    <location>
        <begin position="57"/>
        <end position="76"/>
    </location>
</feature>
<dbReference type="Pfam" id="PF10852">
    <property type="entry name" value="DUF2651"/>
    <property type="match status" value="1"/>
</dbReference>
<evidence type="ECO:0000313" key="3">
    <source>
        <dbReference type="Proteomes" id="UP000298484"/>
    </source>
</evidence>
<dbReference type="RefSeq" id="WP_135111818.1">
    <property type="nucleotide sequence ID" value="NZ_SRHY01000072.1"/>
</dbReference>
<dbReference type="Proteomes" id="UP000298484">
    <property type="component" value="Unassembled WGS sequence"/>
</dbReference>
<protein>
    <submittedName>
        <fullName evidence="2">DUF2651 domain-containing protein</fullName>
    </submittedName>
</protein>
<dbReference type="OrthoDB" id="2970135at2"/>
<feature type="transmembrane region" description="Helical" evidence="1">
    <location>
        <begin position="33"/>
        <end position="51"/>
    </location>
</feature>
<sequence length="82" mass="9143">MNSAQFIISIIFVFPAVSLIMGALGYYIFKNIYITPIIIAIIGVIAIFTVFNSTFWFWAVLYTLLSFLSGLIGKLLSSKKPT</sequence>
<name>A0A4Y9A6C1_9BACI</name>
<dbReference type="InterPro" id="IPR020258">
    <property type="entry name" value="Uncharacterised_YbeF"/>
</dbReference>
<feature type="transmembrane region" description="Helical" evidence="1">
    <location>
        <begin position="6"/>
        <end position="26"/>
    </location>
</feature>
<accession>A0A4Y9A6C1</accession>
<keyword evidence="1" id="KW-0472">Membrane</keyword>
<dbReference type="AlphaFoldDB" id="A0A4Y9A6C1"/>
<organism evidence="2 3">
    <name type="scientific">Lentibacillus salicampi</name>
    <dbReference type="NCBI Taxonomy" id="175306"/>
    <lineage>
        <taxon>Bacteria</taxon>
        <taxon>Bacillati</taxon>
        <taxon>Bacillota</taxon>
        <taxon>Bacilli</taxon>
        <taxon>Bacillales</taxon>
        <taxon>Bacillaceae</taxon>
        <taxon>Lentibacillus</taxon>
    </lineage>
</organism>
<gene>
    <name evidence="2" type="ORF">E4U82_19010</name>
</gene>
<proteinExistence type="predicted"/>
<keyword evidence="1" id="KW-1133">Transmembrane helix</keyword>
<comment type="caution">
    <text evidence="2">The sequence shown here is derived from an EMBL/GenBank/DDBJ whole genome shotgun (WGS) entry which is preliminary data.</text>
</comment>